<dbReference type="Gene3D" id="3.40.50.1860">
    <property type="match status" value="2"/>
</dbReference>
<dbReference type="PANTHER" id="PTHR21198">
    <property type="entry name" value="GLUTAMATE RACEMASE"/>
    <property type="match status" value="1"/>
</dbReference>
<dbReference type="EMBL" id="LAZR01019677">
    <property type="protein sequence ID" value="KKL91656.1"/>
    <property type="molecule type" value="Genomic_DNA"/>
</dbReference>
<organism evidence="2">
    <name type="scientific">marine sediment metagenome</name>
    <dbReference type="NCBI Taxonomy" id="412755"/>
    <lineage>
        <taxon>unclassified sequences</taxon>
        <taxon>metagenomes</taxon>
        <taxon>ecological metagenomes</taxon>
    </lineage>
</organism>
<dbReference type="GO" id="GO:0016855">
    <property type="term" value="F:racemase and epimerase activity, acting on amino acids and derivatives"/>
    <property type="evidence" value="ECO:0007669"/>
    <property type="project" value="InterPro"/>
</dbReference>
<dbReference type="SUPFAM" id="SSF53681">
    <property type="entry name" value="Aspartate/glutamate racemase"/>
    <property type="match status" value="2"/>
</dbReference>
<dbReference type="PANTHER" id="PTHR21198:SF3">
    <property type="entry name" value="GLUTAMATE RACEMASE"/>
    <property type="match status" value="1"/>
</dbReference>
<protein>
    <recommendedName>
        <fullName evidence="3">Glutamate racemase</fullName>
    </recommendedName>
</protein>
<comment type="caution">
    <text evidence="2">The sequence shown here is derived from an EMBL/GenBank/DDBJ whole genome shotgun (WGS) entry which is preliminary data.</text>
</comment>
<dbReference type="InterPro" id="IPR001920">
    <property type="entry name" value="Asp/Glu_race"/>
</dbReference>
<name>A0A0F9GMA9_9ZZZZ</name>
<sequence length="254" mass="28580">MAKIAVFDSGFGSLSIIRPIQKTTRSEIIYFADQNSFPYGKKSKSQLYKIITQTIDLLKTKFNPDLIIVGSNTPTLLFEKIFSAKIIGVLPPLKEATKITKTNKIAILTTQLAIKSKELTNYVKKNVSSKYQIKKINASPLVDLVESGKFISNQKFCKKIIKKTLNNVFSENNIDVATLSSTHLPFLKKLLKEEFPNVTFLDPAQDIANKVAKLTSKKRSKKNSLKIFTSKSTTQFQKQLQKIGIKNKVNFLSL</sequence>
<evidence type="ECO:0008006" key="3">
    <source>
        <dbReference type="Google" id="ProtNLM"/>
    </source>
</evidence>
<proteinExistence type="predicted"/>
<reference evidence="2" key="1">
    <citation type="journal article" date="2015" name="Nature">
        <title>Complex archaea that bridge the gap between prokaryotes and eukaryotes.</title>
        <authorList>
            <person name="Spang A."/>
            <person name="Saw J.H."/>
            <person name="Jorgensen S.L."/>
            <person name="Zaremba-Niedzwiedzka K."/>
            <person name="Martijn J."/>
            <person name="Lind A.E."/>
            <person name="van Eijk R."/>
            <person name="Schleper C."/>
            <person name="Guy L."/>
            <person name="Ettema T.J."/>
        </authorList>
    </citation>
    <scope>NUCLEOTIDE SEQUENCE</scope>
</reference>
<evidence type="ECO:0000256" key="1">
    <source>
        <dbReference type="ARBA" id="ARBA00023235"/>
    </source>
</evidence>
<accession>A0A0F9GMA9</accession>
<dbReference type="AlphaFoldDB" id="A0A0F9GMA9"/>
<gene>
    <name evidence="2" type="ORF">LCGC14_1892520</name>
</gene>
<evidence type="ECO:0000313" key="2">
    <source>
        <dbReference type="EMBL" id="KKL91656.1"/>
    </source>
</evidence>
<keyword evidence="1" id="KW-0413">Isomerase</keyword>